<reference evidence="6 7" key="1">
    <citation type="submission" date="2018-03" db="EMBL/GenBank/DDBJ databases">
        <title>The draft genome of Mesorhizobium soli JCM 19897.</title>
        <authorList>
            <person name="Li L."/>
            <person name="Liu L."/>
            <person name="Liang L."/>
            <person name="Wang T."/>
            <person name="Zhang X."/>
        </authorList>
    </citation>
    <scope>NUCLEOTIDE SEQUENCE [LARGE SCALE GENOMIC DNA]</scope>
    <source>
        <strain evidence="6 7">JCM 19897</strain>
    </source>
</reference>
<feature type="signal peptide" evidence="4">
    <location>
        <begin position="1"/>
        <end position="27"/>
    </location>
</feature>
<organism evidence="6 7">
    <name type="scientific">Pseudaminobacter soli</name>
    <name type="common">ex Li et al. 2025</name>
    <dbReference type="NCBI Taxonomy" id="1295366"/>
    <lineage>
        <taxon>Bacteria</taxon>
        <taxon>Pseudomonadati</taxon>
        <taxon>Pseudomonadota</taxon>
        <taxon>Alphaproteobacteria</taxon>
        <taxon>Hyphomicrobiales</taxon>
        <taxon>Phyllobacteriaceae</taxon>
        <taxon>Pseudaminobacter</taxon>
    </lineage>
</organism>
<evidence type="ECO:0000256" key="1">
    <source>
        <dbReference type="ARBA" id="ARBA00004418"/>
    </source>
</evidence>
<dbReference type="Gene3D" id="3.40.190.10">
    <property type="entry name" value="Periplasmic binding protein-like II"/>
    <property type="match status" value="1"/>
</dbReference>
<dbReference type="InterPro" id="IPR039424">
    <property type="entry name" value="SBP_5"/>
</dbReference>
<sequence length="621" mass="69679">MGGPLLSRRDFLALGSAAALLPGVAFAAAPTGTKLHGLSAFGDLKYPADFKQFDYVNADAPKGGTFIFSPPNWVFNQSPLTFNTLNTFVAKGDAPPRMEMCFDTLMASALDEPDALYGLVAEGVTISDDRNTFEFSLRSEARFHDGTPLTAEDVAHSFQLYKQDGHPDLLLPLSQMIEAVAVDAHTFRLSFSGKQSPRTILNVAGFPIASKAYFEANPFTSVGMKAPLGSGPYRVGRIVAGQTIEYDRVEDYWARDLPVNRGLYNFDRIRIEFYRDRQAGFEAFKKGNVLFRQEFTARVWVTGYDFPALKEGKVVKREFPAERRPSMQATAINQRRERFRDPRVRRAMALCFDFEWTKRNIFYNSYERSQSCFERSDYRAEGKPSPEELALLEPLRGKIPDEAFGEAIIQPVSDGSGRDRKLLGAAAKLLAEAGWKRNGQFVQNAKGEPLTVELLVDDDDWIRIHSPWTENMKAIGIDASIRVVDSAQYTARQVDFDFDLISMALSFTATPSRDDIENLFHSRAATLPGSRNFPGTADPAIDALVEAAGKAQSRQELTIALRALDRVLRARLDWIPNWYLPNHRAAFWDMFGYKEPKPDFGFPVEAMWWFDKDKATAIGKA</sequence>
<gene>
    <name evidence="6" type="ORF">C7I85_21120</name>
</gene>
<dbReference type="CDD" id="cd08497">
    <property type="entry name" value="MbnE-like"/>
    <property type="match status" value="1"/>
</dbReference>
<keyword evidence="7" id="KW-1185">Reference proteome</keyword>
<accession>A0A2P7S5Y4</accession>
<feature type="chain" id="PRO_5015203915" description="Solute-binding protein family 5 domain-containing protein" evidence="4">
    <location>
        <begin position="28"/>
        <end position="621"/>
    </location>
</feature>
<feature type="domain" description="Solute-binding protein family 5" evidence="5">
    <location>
        <begin position="117"/>
        <end position="523"/>
    </location>
</feature>
<comment type="caution">
    <text evidence="6">The sequence shown here is derived from an EMBL/GenBank/DDBJ whole genome shotgun (WGS) entry which is preliminary data.</text>
</comment>
<evidence type="ECO:0000256" key="3">
    <source>
        <dbReference type="ARBA" id="ARBA00022729"/>
    </source>
</evidence>
<dbReference type="Pfam" id="PF00496">
    <property type="entry name" value="SBP_bac_5"/>
    <property type="match status" value="1"/>
</dbReference>
<dbReference type="PROSITE" id="PS51318">
    <property type="entry name" value="TAT"/>
    <property type="match status" value="1"/>
</dbReference>
<dbReference type="InterPro" id="IPR030678">
    <property type="entry name" value="Peptide/Ni-bd"/>
</dbReference>
<dbReference type="PANTHER" id="PTHR30290:SF64">
    <property type="entry name" value="ABC TRANSPORTER PERIPLASMIC BINDING PROTEIN"/>
    <property type="match status" value="1"/>
</dbReference>
<protein>
    <recommendedName>
        <fullName evidence="5">Solute-binding protein family 5 domain-containing protein</fullName>
    </recommendedName>
</protein>
<comment type="subcellular location">
    <subcellularLocation>
        <location evidence="1">Periplasm</location>
    </subcellularLocation>
</comment>
<keyword evidence="3 4" id="KW-0732">Signal</keyword>
<dbReference type="AlphaFoldDB" id="A0A2P7S5Y4"/>
<dbReference type="InterPro" id="IPR006311">
    <property type="entry name" value="TAT_signal"/>
</dbReference>
<evidence type="ECO:0000256" key="4">
    <source>
        <dbReference type="SAM" id="SignalP"/>
    </source>
</evidence>
<evidence type="ECO:0000256" key="2">
    <source>
        <dbReference type="ARBA" id="ARBA00005695"/>
    </source>
</evidence>
<dbReference type="GO" id="GO:0030288">
    <property type="term" value="C:outer membrane-bounded periplasmic space"/>
    <property type="evidence" value="ECO:0007669"/>
    <property type="project" value="TreeGrafter"/>
</dbReference>
<dbReference type="Proteomes" id="UP000240653">
    <property type="component" value="Unassembled WGS sequence"/>
</dbReference>
<evidence type="ECO:0000313" key="6">
    <source>
        <dbReference type="EMBL" id="PSJ57875.1"/>
    </source>
</evidence>
<dbReference type="InterPro" id="IPR000914">
    <property type="entry name" value="SBP_5_dom"/>
</dbReference>
<evidence type="ECO:0000313" key="7">
    <source>
        <dbReference type="Proteomes" id="UP000240653"/>
    </source>
</evidence>
<dbReference type="GO" id="GO:1904680">
    <property type="term" value="F:peptide transmembrane transporter activity"/>
    <property type="evidence" value="ECO:0007669"/>
    <property type="project" value="TreeGrafter"/>
</dbReference>
<dbReference type="EMBL" id="PXYL01000012">
    <property type="protein sequence ID" value="PSJ57875.1"/>
    <property type="molecule type" value="Genomic_DNA"/>
</dbReference>
<comment type="similarity">
    <text evidence="2">Belongs to the bacterial solute-binding protein 5 family.</text>
</comment>
<dbReference type="PIRSF" id="PIRSF002741">
    <property type="entry name" value="MppA"/>
    <property type="match status" value="1"/>
</dbReference>
<dbReference type="RefSeq" id="WP_106726005.1">
    <property type="nucleotide sequence ID" value="NZ_PXYL01000012.1"/>
</dbReference>
<evidence type="ECO:0000259" key="5">
    <source>
        <dbReference type="Pfam" id="PF00496"/>
    </source>
</evidence>
<dbReference type="GO" id="GO:0042884">
    <property type="term" value="P:microcin transport"/>
    <property type="evidence" value="ECO:0007669"/>
    <property type="project" value="TreeGrafter"/>
</dbReference>
<dbReference type="GO" id="GO:0043190">
    <property type="term" value="C:ATP-binding cassette (ABC) transporter complex"/>
    <property type="evidence" value="ECO:0007669"/>
    <property type="project" value="InterPro"/>
</dbReference>
<proteinExistence type="inferred from homology"/>
<dbReference type="Gene3D" id="3.10.105.10">
    <property type="entry name" value="Dipeptide-binding Protein, Domain 3"/>
    <property type="match status" value="1"/>
</dbReference>
<dbReference type="OrthoDB" id="9803988at2"/>
<dbReference type="PANTHER" id="PTHR30290">
    <property type="entry name" value="PERIPLASMIC BINDING COMPONENT OF ABC TRANSPORTER"/>
    <property type="match status" value="1"/>
</dbReference>
<name>A0A2P7S5Y4_9HYPH</name>
<dbReference type="GO" id="GO:0015833">
    <property type="term" value="P:peptide transport"/>
    <property type="evidence" value="ECO:0007669"/>
    <property type="project" value="TreeGrafter"/>
</dbReference>
<dbReference type="SUPFAM" id="SSF53850">
    <property type="entry name" value="Periplasmic binding protein-like II"/>
    <property type="match status" value="1"/>
</dbReference>